<dbReference type="OrthoDB" id="4076669at2759"/>
<comment type="caution">
    <text evidence="2">The sequence shown here is derived from an EMBL/GenBank/DDBJ whole genome shotgun (WGS) entry which is preliminary data.</text>
</comment>
<sequence length="364" mass="41118">MSDEEKTAEKPTMDVYIRMNEDSEKDYCFNVESDASMSSLQKIFETLPMVLSPSYFYNPRPLGFAVSMEPGFLTSEGGLLFSSDAHVEEKLKKVDQKTKVRDAAWEGQLIVPLWEYNYTRLISIVSILGFWLYLDLPEYIHPTPGYAPTTLFYNFTTWLIPALADDTPSKFSNVWWQWGFFALHCLKVGFIYLLIWVGGVNPVSFNPVVNRRSLKKEITRELLLDIGWTGARRATPHEWREENRKTKIEAAGGIVPAYHAGILDGIASAGVRLGAGEGWDSENADKNPVEGKFVIDGSYFKQLYRPLAEKLANDELSTEEKSTAIRNFRRSGPEEGTEEIHERYKARKALGDGTLKPASTSSSD</sequence>
<dbReference type="Proteomes" id="UP000761534">
    <property type="component" value="Unassembled WGS sequence"/>
</dbReference>
<gene>
    <name evidence="2" type="ORF">TRICI_004383</name>
</gene>
<reference evidence="2" key="1">
    <citation type="journal article" date="2019" name="G3 (Bethesda)">
        <title>Genome Assemblies of Two Rare Opportunistic Yeast Pathogens: Diutina rugosa (syn. Candida rugosa) and Trichomonascus ciferrii (syn. Candida ciferrii).</title>
        <authorList>
            <person name="Mixao V."/>
            <person name="Saus E."/>
            <person name="Hansen A.P."/>
            <person name="Lass-Florl C."/>
            <person name="Gabaldon T."/>
        </authorList>
    </citation>
    <scope>NUCLEOTIDE SEQUENCE</scope>
    <source>
        <strain evidence="2">CBS 4856</strain>
    </source>
</reference>
<protein>
    <submittedName>
        <fullName evidence="2">Uncharacterized protein</fullName>
    </submittedName>
</protein>
<accession>A0A642V2I5</accession>
<keyword evidence="3" id="KW-1185">Reference proteome</keyword>
<feature type="compositionally biased region" description="Basic and acidic residues" evidence="1">
    <location>
        <begin position="314"/>
        <end position="323"/>
    </location>
</feature>
<dbReference type="AlphaFoldDB" id="A0A642V2I5"/>
<dbReference type="VEuPathDB" id="FungiDB:TRICI_004383"/>
<proteinExistence type="predicted"/>
<evidence type="ECO:0000313" key="3">
    <source>
        <dbReference type="Proteomes" id="UP000761534"/>
    </source>
</evidence>
<evidence type="ECO:0000256" key="1">
    <source>
        <dbReference type="SAM" id="MobiDB-lite"/>
    </source>
</evidence>
<evidence type="ECO:0000313" key="2">
    <source>
        <dbReference type="EMBL" id="KAA8909734.1"/>
    </source>
</evidence>
<feature type="region of interest" description="Disordered" evidence="1">
    <location>
        <begin position="314"/>
        <end position="364"/>
    </location>
</feature>
<organism evidence="2 3">
    <name type="scientific">Trichomonascus ciferrii</name>
    <dbReference type="NCBI Taxonomy" id="44093"/>
    <lineage>
        <taxon>Eukaryota</taxon>
        <taxon>Fungi</taxon>
        <taxon>Dikarya</taxon>
        <taxon>Ascomycota</taxon>
        <taxon>Saccharomycotina</taxon>
        <taxon>Dipodascomycetes</taxon>
        <taxon>Dipodascales</taxon>
        <taxon>Trichomonascaceae</taxon>
        <taxon>Trichomonascus</taxon>
        <taxon>Trichomonascus ciferrii complex</taxon>
    </lineage>
</organism>
<dbReference type="InterPro" id="IPR022757">
    <property type="entry name" value="Gsf2"/>
</dbReference>
<dbReference type="Pfam" id="PF11055">
    <property type="entry name" value="Gsf2"/>
    <property type="match status" value="1"/>
</dbReference>
<name>A0A642V2I5_9ASCO</name>
<dbReference type="EMBL" id="SWFS01000334">
    <property type="protein sequence ID" value="KAA8909734.1"/>
    <property type="molecule type" value="Genomic_DNA"/>
</dbReference>